<reference evidence="3" key="1">
    <citation type="journal article" date="2019" name="Int. J. Syst. Evol. Microbiol.">
        <title>The Global Catalogue of Microorganisms (GCM) 10K type strain sequencing project: providing services to taxonomists for standard genome sequencing and annotation.</title>
        <authorList>
            <consortium name="The Broad Institute Genomics Platform"/>
            <consortium name="The Broad Institute Genome Sequencing Center for Infectious Disease"/>
            <person name="Wu L."/>
            <person name="Ma J."/>
        </authorList>
    </citation>
    <scope>NUCLEOTIDE SEQUENCE [LARGE SCALE GENOMIC DNA]</scope>
    <source>
        <strain evidence="3">JCM 17924</strain>
    </source>
</reference>
<accession>A0ABP8JD24</accession>
<gene>
    <name evidence="2" type="ORF">GCM10023186_35870</name>
</gene>
<sequence length="286" mass="32744">MNIAFWNIASKEDKKKTADEQKDITDTIVQFILERDIDIICLAESRNQLILSIIKQIFDITGLTYNHVLSSKEKVSIISFYDLSVFEDKGGLYPSPRWAAHYINLPSIIELNLISVHFPSKVDWPASSQALECVNLSRDIQLIEKETKCINTVVIGDFNMNPFEDGMVAANGLNAVSDLDYASDNPKGREINKEHYRYFYNPMWNFFGDSKKTPGTHYYRTSGHVSHEWNMYDQVIIRPSLKDYLTLPCVDIIKKIHTSDLTAGKYGRPDSAKFSDHLPIILRINT</sequence>
<dbReference type="RefSeq" id="WP_345226589.1">
    <property type="nucleotide sequence ID" value="NZ_BAABHA010000012.1"/>
</dbReference>
<dbReference type="Proteomes" id="UP001500454">
    <property type="component" value="Unassembled WGS sequence"/>
</dbReference>
<organism evidence="2 3">
    <name type="scientific">Hymenobacter koreensis</name>
    <dbReference type="NCBI Taxonomy" id="1084523"/>
    <lineage>
        <taxon>Bacteria</taxon>
        <taxon>Pseudomonadati</taxon>
        <taxon>Bacteroidota</taxon>
        <taxon>Cytophagia</taxon>
        <taxon>Cytophagales</taxon>
        <taxon>Hymenobacteraceae</taxon>
        <taxon>Hymenobacter</taxon>
    </lineage>
</organism>
<evidence type="ECO:0000313" key="3">
    <source>
        <dbReference type="Proteomes" id="UP001500454"/>
    </source>
</evidence>
<dbReference type="InterPro" id="IPR005135">
    <property type="entry name" value="Endo/exonuclease/phosphatase"/>
</dbReference>
<dbReference type="Gene3D" id="3.60.10.10">
    <property type="entry name" value="Endonuclease/exonuclease/phosphatase"/>
    <property type="match status" value="1"/>
</dbReference>
<feature type="domain" description="Endonuclease/exonuclease/phosphatase" evidence="1">
    <location>
        <begin position="6"/>
        <end position="277"/>
    </location>
</feature>
<dbReference type="EMBL" id="BAABHA010000012">
    <property type="protein sequence ID" value="GAA4388939.1"/>
    <property type="molecule type" value="Genomic_DNA"/>
</dbReference>
<keyword evidence="3" id="KW-1185">Reference proteome</keyword>
<dbReference type="SUPFAM" id="SSF56219">
    <property type="entry name" value="DNase I-like"/>
    <property type="match status" value="1"/>
</dbReference>
<dbReference type="InterPro" id="IPR036691">
    <property type="entry name" value="Endo/exonu/phosph_ase_sf"/>
</dbReference>
<name>A0ABP8JD24_9BACT</name>
<proteinExistence type="predicted"/>
<evidence type="ECO:0000259" key="1">
    <source>
        <dbReference type="Pfam" id="PF03372"/>
    </source>
</evidence>
<dbReference type="Pfam" id="PF03372">
    <property type="entry name" value="Exo_endo_phos"/>
    <property type="match status" value="1"/>
</dbReference>
<comment type="caution">
    <text evidence="2">The sequence shown here is derived from an EMBL/GenBank/DDBJ whole genome shotgun (WGS) entry which is preliminary data.</text>
</comment>
<protein>
    <recommendedName>
        <fullName evidence="1">Endonuclease/exonuclease/phosphatase domain-containing protein</fullName>
    </recommendedName>
</protein>
<evidence type="ECO:0000313" key="2">
    <source>
        <dbReference type="EMBL" id="GAA4388939.1"/>
    </source>
</evidence>